<dbReference type="Proteomes" id="UP000663888">
    <property type="component" value="Unassembled WGS sequence"/>
</dbReference>
<sequence length="170" mass="18848">MSFQPGTYYLINVKHARDSVKSMDDSNVTVNEVISDIGQQVAAMDLSDGDKQSIIAFGWHGGDNQKWQFEDAGDGNYYIKNVGFGKYLTFPDEPNDGKQVIATDGPRPWEVRVGREGQNQEDSRDSIRIFVPGTSQNLDLTNHGDITPGNPVQLWEQTPGQGQAWYAIPA</sequence>
<dbReference type="Pfam" id="PF14200">
    <property type="entry name" value="RicinB_lectin_2"/>
    <property type="match status" value="1"/>
</dbReference>
<name>A0A8H3CA85_9AGAM</name>
<dbReference type="Gene3D" id="2.80.10.50">
    <property type="match status" value="1"/>
</dbReference>
<comment type="caution">
    <text evidence="2">The sequence shown here is derived from an EMBL/GenBank/DDBJ whole genome shotgun (WGS) entry which is preliminary data.</text>
</comment>
<organism evidence="2 3">
    <name type="scientific">Rhizoctonia solani</name>
    <dbReference type="NCBI Taxonomy" id="456999"/>
    <lineage>
        <taxon>Eukaryota</taxon>
        <taxon>Fungi</taxon>
        <taxon>Dikarya</taxon>
        <taxon>Basidiomycota</taxon>
        <taxon>Agaricomycotina</taxon>
        <taxon>Agaricomycetes</taxon>
        <taxon>Cantharellales</taxon>
        <taxon>Ceratobasidiaceae</taxon>
        <taxon>Rhizoctonia</taxon>
    </lineage>
</organism>
<gene>
    <name evidence="2" type="ORF">RDB_LOCUS121621</name>
</gene>
<dbReference type="InterPro" id="IPR035992">
    <property type="entry name" value="Ricin_B-like_lectins"/>
</dbReference>
<dbReference type="InterPro" id="IPR000772">
    <property type="entry name" value="Ricin_B_lectin"/>
</dbReference>
<accession>A0A8H3CA85</accession>
<dbReference type="AlphaFoldDB" id="A0A8H3CA85"/>
<evidence type="ECO:0000313" key="3">
    <source>
        <dbReference type="Proteomes" id="UP000663888"/>
    </source>
</evidence>
<dbReference type="EMBL" id="CAJMWX010001289">
    <property type="protein sequence ID" value="CAE6479260.1"/>
    <property type="molecule type" value="Genomic_DNA"/>
</dbReference>
<protein>
    <recommendedName>
        <fullName evidence="1">Ricin B lectin domain-containing protein</fullName>
    </recommendedName>
</protein>
<reference evidence="2" key="1">
    <citation type="submission" date="2021-01" db="EMBL/GenBank/DDBJ databases">
        <authorList>
            <person name="Kaushik A."/>
        </authorList>
    </citation>
    <scope>NUCLEOTIDE SEQUENCE</scope>
    <source>
        <strain evidence="2">AG4-R118</strain>
    </source>
</reference>
<evidence type="ECO:0000259" key="1">
    <source>
        <dbReference type="Pfam" id="PF14200"/>
    </source>
</evidence>
<dbReference type="CDD" id="cd23422">
    <property type="entry name" value="beta-trefoil_Ricin_MPL_CNL"/>
    <property type="match status" value="1"/>
</dbReference>
<evidence type="ECO:0000313" key="2">
    <source>
        <dbReference type="EMBL" id="CAE6479260.1"/>
    </source>
</evidence>
<feature type="domain" description="Ricin B lectin" evidence="1">
    <location>
        <begin position="63"/>
        <end position="155"/>
    </location>
</feature>
<proteinExistence type="predicted"/>
<dbReference type="SUPFAM" id="SSF50370">
    <property type="entry name" value="Ricin B-like lectins"/>
    <property type="match status" value="1"/>
</dbReference>